<dbReference type="KEGG" id="bcae:A4V03_04020"/>
<dbReference type="Proteomes" id="UP000092631">
    <property type="component" value="Chromosome"/>
</dbReference>
<dbReference type="RefSeq" id="WP_065538057.1">
    <property type="nucleotide sequence ID" value="NZ_CARILY010000120.1"/>
</dbReference>
<reference evidence="2" key="1">
    <citation type="submission" date="2016-04" db="EMBL/GenBank/DDBJ databases">
        <title>Complete Genome Sequences of Twelve Strains of a Stable Defined Moderately Diverse Mouse Microbiota 2 (sDMDMm2).</title>
        <authorList>
            <person name="Uchimura Y."/>
            <person name="Wyss M."/>
            <person name="Brugiroux S."/>
            <person name="Limenitakis J.P."/>
            <person name="Stecher B."/>
            <person name="McCoy K.D."/>
            <person name="Macpherson A.J."/>
        </authorList>
    </citation>
    <scope>NUCLEOTIDE SEQUENCE [LARGE SCALE GENOMIC DNA]</scope>
    <source>
        <strain evidence="2">I48</strain>
    </source>
</reference>
<protein>
    <submittedName>
        <fullName evidence="1">Uncharacterized protein</fullName>
    </submittedName>
</protein>
<evidence type="ECO:0000313" key="1">
    <source>
        <dbReference type="EMBL" id="ANU56843.1"/>
    </source>
</evidence>
<proteinExistence type="predicted"/>
<evidence type="ECO:0000313" key="2">
    <source>
        <dbReference type="Proteomes" id="UP000092631"/>
    </source>
</evidence>
<accession>A0A1C7GX04</accession>
<gene>
    <name evidence="1" type="ORF">A4V03_04020</name>
</gene>
<dbReference type="AlphaFoldDB" id="A0A1C7GX04"/>
<organism evidence="1 2">
    <name type="scientific">Bacteroides caecimuris</name>
    <dbReference type="NCBI Taxonomy" id="1796613"/>
    <lineage>
        <taxon>Bacteria</taxon>
        <taxon>Pseudomonadati</taxon>
        <taxon>Bacteroidota</taxon>
        <taxon>Bacteroidia</taxon>
        <taxon>Bacteroidales</taxon>
        <taxon>Bacteroidaceae</taxon>
        <taxon>Bacteroides</taxon>
    </lineage>
</organism>
<keyword evidence="2" id="KW-1185">Reference proteome</keyword>
<dbReference type="EMBL" id="CP015401">
    <property type="protein sequence ID" value="ANU56843.1"/>
    <property type="molecule type" value="Genomic_DNA"/>
</dbReference>
<sequence>MMNKEKTLFIFEGAKTEDKLVEKLECNFLGARHAIKCVFDAEIYQLYRTIKEEKGFSIDIVSLLKERTVENAETLKDYNRDSFAYIYLFFDYDAHSTLADDNKIKEMLSFFNDETEEGMLYISYPMVEAIRHFKNLESFKSLTVKCKRRNCPYKDECHDKDECLKEPHYKIVATIDSKPQLSNINSYTKTVWQELITAHLCKANNLVNNTFALPATLISQEVIFSKQFEKHICHKCPEVAVLSAFPLYVLDYFGCVRTIEMLNS</sequence>
<name>A0A1C7GX04_9BACE</name>